<keyword evidence="2" id="KW-1185">Reference proteome</keyword>
<proteinExistence type="predicted"/>
<evidence type="ECO:0000313" key="1">
    <source>
        <dbReference type="EMBL" id="GBO07061.1"/>
    </source>
</evidence>
<accession>A0A4Y2U4S1</accession>
<evidence type="ECO:0000313" key="2">
    <source>
        <dbReference type="Proteomes" id="UP000499080"/>
    </source>
</evidence>
<dbReference type="EMBL" id="BGPR01033200">
    <property type="protein sequence ID" value="GBO07061.1"/>
    <property type="molecule type" value="Genomic_DNA"/>
</dbReference>
<dbReference type="AlphaFoldDB" id="A0A4Y2U4S1"/>
<reference evidence="1 2" key="1">
    <citation type="journal article" date="2019" name="Sci. Rep.">
        <title>Orb-weaving spider Araneus ventricosus genome elucidates the spidroin gene catalogue.</title>
        <authorList>
            <person name="Kono N."/>
            <person name="Nakamura H."/>
            <person name="Ohtoshi R."/>
            <person name="Moran D.A.P."/>
            <person name="Shinohara A."/>
            <person name="Yoshida Y."/>
            <person name="Fujiwara M."/>
            <person name="Mori M."/>
            <person name="Tomita M."/>
            <person name="Arakawa K."/>
        </authorList>
    </citation>
    <scope>NUCLEOTIDE SEQUENCE [LARGE SCALE GENOMIC DNA]</scope>
</reference>
<gene>
    <name evidence="1" type="ORF">AVEN_57363_1</name>
</gene>
<name>A0A4Y2U4S1_ARAVE</name>
<protein>
    <submittedName>
        <fullName evidence="1">Uncharacterized protein</fullName>
    </submittedName>
</protein>
<organism evidence="1 2">
    <name type="scientific">Araneus ventricosus</name>
    <name type="common">Orbweaver spider</name>
    <name type="synonym">Epeira ventricosa</name>
    <dbReference type="NCBI Taxonomy" id="182803"/>
    <lineage>
        <taxon>Eukaryota</taxon>
        <taxon>Metazoa</taxon>
        <taxon>Ecdysozoa</taxon>
        <taxon>Arthropoda</taxon>
        <taxon>Chelicerata</taxon>
        <taxon>Arachnida</taxon>
        <taxon>Araneae</taxon>
        <taxon>Araneomorphae</taxon>
        <taxon>Entelegynae</taxon>
        <taxon>Araneoidea</taxon>
        <taxon>Araneidae</taxon>
        <taxon>Araneus</taxon>
    </lineage>
</organism>
<comment type="caution">
    <text evidence="1">The sequence shown here is derived from an EMBL/GenBank/DDBJ whole genome shotgun (WGS) entry which is preliminary data.</text>
</comment>
<dbReference type="Proteomes" id="UP000499080">
    <property type="component" value="Unassembled WGS sequence"/>
</dbReference>
<sequence length="93" mass="10019">MHTQSTTAHRNNTEISDRRFASFNVRTFAGISPECSHHPTNPRATTNLCGPKPGDKAYLEQGTAGVVRKFGERVTAQVSSASSDRGSKLRGSS</sequence>